<proteinExistence type="predicted"/>
<dbReference type="Proteomes" id="UP001050975">
    <property type="component" value="Unassembled WGS sequence"/>
</dbReference>
<evidence type="ECO:0000313" key="2">
    <source>
        <dbReference type="Proteomes" id="UP001050975"/>
    </source>
</evidence>
<protein>
    <submittedName>
        <fullName evidence="1">Uncharacterized protein</fullName>
    </submittedName>
</protein>
<evidence type="ECO:0000313" key="1">
    <source>
        <dbReference type="EMBL" id="GET44635.1"/>
    </source>
</evidence>
<keyword evidence="2" id="KW-1185">Reference proteome</keyword>
<reference evidence="1" key="1">
    <citation type="submission" date="2019-10" db="EMBL/GenBank/DDBJ databases">
        <title>Draft genome sequece of Microseira wollei NIES-4236.</title>
        <authorList>
            <person name="Yamaguchi H."/>
            <person name="Suzuki S."/>
            <person name="Kawachi M."/>
        </authorList>
    </citation>
    <scope>NUCLEOTIDE SEQUENCE</scope>
    <source>
        <strain evidence="1">NIES-4236</strain>
    </source>
</reference>
<accession>A0AAV3XU80</accession>
<name>A0AAV3XU80_9CYAN</name>
<dbReference type="EMBL" id="BLAY01000466">
    <property type="protein sequence ID" value="GET44635.1"/>
    <property type="molecule type" value="Genomic_DNA"/>
</dbReference>
<gene>
    <name evidence="1" type="ORF">MiSe_94660</name>
</gene>
<comment type="caution">
    <text evidence="1">The sequence shown here is derived from an EMBL/GenBank/DDBJ whole genome shotgun (WGS) entry which is preliminary data.</text>
</comment>
<sequence>MNYPTARAGGVSVLNGECLRLDLRPFFGLTSPATAPDGRSTRLLHSDTFIPDIGRCISVSVVMSAALSHSPLSHTRRIRPGVHVNFSPFSGYLGNTS</sequence>
<dbReference type="AlphaFoldDB" id="A0AAV3XU80"/>
<organism evidence="1 2">
    <name type="scientific">Microseira wollei NIES-4236</name>
    <dbReference type="NCBI Taxonomy" id="2530354"/>
    <lineage>
        <taxon>Bacteria</taxon>
        <taxon>Bacillati</taxon>
        <taxon>Cyanobacteriota</taxon>
        <taxon>Cyanophyceae</taxon>
        <taxon>Oscillatoriophycideae</taxon>
        <taxon>Aerosakkonematales</taxon>
        <taxon>Aerosakkonemataceae</taxon>
        <taxon>Microseira</taxon>
    </lineage>
</organism>